<evidence type="ECO:0000313" key="3">
    <source>
        <dbReference type="RefSeq" id="XP_035697285.1"/>
    </source>
</evidence>
<evidence type="ECO:0000313" key="2">
    <source>
        <dbReference type="Proteomes" id="UP000001554"/>
    </source>
</evidence>
<keyword evidence="2" id="KW-1185">Reference proteome</keyword>
<reference evidence="2" key="1">
    <citation type="journal article" date="2020" name="Nat. Ecol. Evol.">
        <title>Deeply conserved synteny resolves early events in vertebrate evolution.</title>
        <authorList>
            <person name="Simakov O."/>
            <person name="Marletaz F."/>
            <person name="Yue J.X."/>
            <person name="O'Connell B."/>
            <person name="Jenkins J."/>
            <person name="Brandt A."/>
            <person name="Calef R."/>
            <person name="Tung C.H."/>
            <person name="Huang T.K."/>
            <person name="Schmutz J."/>
            <person name="Satoh N."/>
            <person name="Yu J.K."/>
            <person name="Putnam N.H."/>
            <person name="Green R.E."/>
            <person name="Rokhsar D.S."/>
        </authorList>
    </citation>
    <scope>NUCLEOTIDE SEQUENCE [LARGE SCALE GENOMIC DNA]</scope>
    <source>
        <strain evidence="2">S238N-H82</strain>
    </source>
</reference>
<feature type="region of interest" description="Disordered" evidence="1">
    <location>
        <begin position="47"/>
        <end position="114"/>
    </location>
</feature>
<dbReference type="PANTHER" id="PTHR46579">
    <property type="entry name" value="F5/8 TYPE C DOMAIN-CONTAINING PROTEIN-RELATED"/>
    <property type="match status" value="1"/>
</dbReference>
<feature type="compositionally biased region" description="Acidic residues" evidence="1">
    <location>
        <begin position="87"/>
        <end position="102"/>
    </location>
</feature>
<gene>
    <name evidence="3" type="primary">LOC118430485</name>
</gene>
<feature type="compositionally biased region" description="Polar residues" evidence="1">
    <location>
        <begin position="52"/>
        <end position="61"/>
    </location>
</feature>
<dbReference type="RefSeq" id="XP_035697285.1">
    <property type="nucleotide sequence ID" value="XM_035841392.1"/>
</dbReference>
<dbReference type="PANTHER" id="PTHR46579:SF2">
    <property type="entry name" value="C2H2-TYPE DOMAIN-CONTAINING PROTEIN"/>
    <property type="match status" value="1"/>
</dbReference>
<name>A0A9J7MDM0_BRAFL</name>
<proteinExistence type="predicted"/>
<dbReference type="AlphaFoldDB" id="A0A9J7MDM0"/>
<protein>
    <submittedName>
        <fullName evidence="3">Uncharacterized protein LOC118430485 isoform X1</fullName>
    </submittedName>
</protein>
<organism evidence="2 3">
    <name type="scientific">Branchiostoma floridae</name>
    <name type="common">Florida lancelet</name>
    <name type="synonym">Amphioxus</name>
    <dbReference type="NCBI Taxonomy" id="7739"/>
    <lineage>
        <taxon>Eukaryota</taxon>
        <taxon>Metazoa</taxon>
        <taxon>Chordata</taxon>
        <taxon>Cephalochordata</taxon>
        <taxon>Leptocardii</taxon>
        <taxon>Amphioxiformes</taxon>
        <taxon>Branchiostomatidae</taxon>
        <taxon>Branchiostoma</taxon>
    </lineage>
</organism>
<dbReference type="Pfam" id="PF02992">
    <property type="entry name" value="Transposase_21"/>
    <property type="match status" value="1"/>
</dbReference>
<dbReference type="KEGG" id="bfo:118430485"/>
<accession>A0A9J7MDM0</accession>
<dbReference type="Proteomes" id="UP000001554">
    <property type="component" value="Chromosome 1"/>
</dbReference>
<dbReference type="GeneID" id="118430485"/>
<sequence>MDNTANVVKQGERPRHYCGHCDQSLGYRAFYRHKRLYFENGKWKKEDHLTRSSDNAGQELSENGDCGIETTVPPPEEDSSRLGDPCLDYEAEQEFEASDQDGGDVTPTEERDRDGWLEEEDLHLFLSETSDSASSDEDGGDESTTRAGVFREETGDPRVAVEANSGEEDAEIWMEEMLQGDEFAPISESVADNEMPEERRRETVFMRLLAMVLLVWQTIFKISDSAVYSLLLCFKLFIQAIGHAYGVQSIIDFSHNIPITLYTLRNCVGLDRNNFTKFVVCPKCNTRYTMEESFHIKRNGSKVSNKCEFVPFYSHPHRRSELRQKCGTVLMKKVKSVKGEEYMYPKKTYCYKSVVETLQTFVKRPDFMSKCEEWRERNVKENEMADIYDGQVWSDFQYVDGTAFLAEPNNLAFMLNCDWFQPYKHSEYSVGVLYLVVLNLPREERFKEENMIVVGIIPGPKEPKLNINTFLEPLVEELQYLWKGVLLQDNSDLEEQLYRAALVCLSSDIPAARKCGGFVGHSALRGCSKCLKTFTRARFTTKADYSGFDRTAWTPRVHADHVRYAKLGRRAKTKAERKRMEDLYGARWSELFRLTYFDSCKYVVIDPMHNLLLGTAKHVFKVFIELGVISKKDLDVIQCRINSMKVPHDVGRIPRKIASGFNGFTADQWKNWTCIYSLFCLKGLIDTCYYEMWCYFVQACRLLCVRVITREALYEADCHLQAFLNKFEVLCGPHHCTPNMHLHLHLKDCIIDYGPVYSFWCFSFERYNGMLGKYNHNNRNIELQIMRQFQQCKQLNTIDWPQDFGERFKNLLKGKKTFFASGAQSNPLWQDLLVIDNASRVEPLSPFRNIVIGQAVRRLLYCMYQTMFPILDVVHIDLFAMSCARVKCNGVTLAVDNCRYERSACIYAKWCSTNPGSDEPTIDPRTEERPAVLREVILVHIVLGNGRKCSHAVARVTWYEHHPERWFYGPGSPIQVWGLGFEPESPASFIPIECIGGRCVSSTTAVEFGRMEERVSVIVPLCKGV</sequence>
<dbReference type="OrthoDB" id="9997009at2759"/>
<reference evidence="3" key="2">
    <citation type="submission" date="2025-08" db="UniProtKB">
        <authorList>
            <consortium name="RefSeq"/>
        </authorList>
    </citation>
    <scope>IDENTIFICATION</scope>
    <source>
        <strain evidence="3">S238N-H82</strain>
        <tissue evidence="3">Testes</tissue>
    </source>
</reference>
<evidence type="ECO:0000256" key="1">
    <source>
        <dbReference type="SAM" id="MobiDB-lite"/>
    </source>
</evidence>
<feature type="region of interest" description="Disordered" evidence="1">
    <location>
        <begin position="126"/>
        <end position="157"/>
    </location>
</feature>
<dbReference type="InterPro" id="IPR004242">
    <property type="entry name" value="Transposase_21"/>
</dbReference>